<reference evidence="6 7" key="1">
    <citation type="submission" date="2018-01" db="EMBL/GenBank/DDBJ databases">
        <title>Draft genome Sequence of streptomyces globosus LZH-48.</title>
        <authorList>
            <person name="Ran K."/>
            <person name="Li Z."/>
            <person name="Wei S."/>
            <person name="Dong R."/>
        </authorList>
    </citation>
    <scope>NUCLEOTIDE SEQUENCE [LARGE SCALE GENOMIC DNA]</scope>
    <source>
        <strain evidence="6 7">LZH-48</strain>
    </source>
</reference>
<dbReference type="InterPro" id="IPR007627">
    <property type="entry name" value="RNA_pol_sigma70_r2"/>
</dbReference>
<dbReference type="Pfam" id="PF04542">
    <property type="entry name" value="Sigma70_r2"/>
    <property type="match status" value="1"/>
</dbReference>
<keyword evidence="7" id="KW-1185">Reference proteome</keyword>
<dbReference type="Gene3D" id="3.40.33.10">
    <property type="entry name" value="CAP"/>
    <property type="match status" value="1"/>
</dbReference>
<feature type="region of interest" description="Disordered" evidence="2">
    <location>
        <begin position="497"/>
        <end position="535"/>
    </location>
</feature>
<feature type="domain" description="RNA polymerase sigma-70 region 2" evidence="5">
    <location>
        <begin position="24"/>
        <end position="90"/>
    </location>
</feature>
<keyword evidence="3" id="KW-0812">Transmembrane</keyword>
<feature type="compositionally biased region" description="Gly residues" evidence="2">
    <location>
        <begin position="343"/>
        <end position="355"/>
    </location>
</feature>
<feature type="compositionally biased region" description="Pro residues" evidence="2">
    <location>
        <begin position="460"/>
        <end position="478"/>
    </location>
</feature>
<protein>
    <recommendedName>
        <fullName evidence="1">RNA polymerase sigma factor</fullName>
    </recommendedName>
</protein>
<dbReference type="Gene3D" id="1.10.1740.10">
    <property type="match status" value="1"/>
</dbReference>
<dbReference type="RefSeq" id="WP_114055532.1">
    <property type="nucleotide sequence ID" value="NZ_CP030862.1"/>
</dbReference>
<feature type="transmembrane region" description="Helical" evidence="3">
    <location>
        <begin position="368"/>
        <end position="386"/>
    </location>
</feature>
<accession>A0A344U0C8</accession>
<keyword evidence="3" id="KW-0472">Membrane</keyword>
<feature type="compositionally biased region" description="Low complexity" evidence="2">
    <location>
        <begin position="409"/>
        <end position="459"/>
    </location>
</feature>
<proteinExistence type="inferred from homology"/>
<dbReference type="AlphaFoldDB" id="A0A344U0C8"/>
<dbReference type="PANTHER" id="PTHR31157">
    <property type="entry name" value="SCP DOMAIN-CONTAINING PROTEIN"/>
    <property type="match status" value="1"/>
</dbReference>
<evidence type="ECO:0000256" key="2">
    <source>
        <dbReference type="SAM" id="MobiDB-lite"/>
    </source>
</evidence>
<evidence type="ECO:0000313" key="6">
    <source>
        <dbReference type="EMBL" id="AXE24349.1"/>
    </source>
</evidence>
<evidence type="ECO:0000259" key="5">
    <source>
        <dbReference type="Pfam" id="PF04542"/>
    </source>
</evidence>
<evidence type="ECO:0000259" key="4">
    <source>
        <dbReference type="Pfam" id="PF00188"/>
    </source>
</evidence>
<evidence type="ECO:0000256" key="1">
    <source>
        <dbReference type="RuleBase" id="RU000716"/>
    </source>
</evidence>
<dbReference type="NCBIfam" id="TIGR02937">
    <property type="entry name" value="sigma70-ECF"/>
    <property type="match status" value="1"/>
</dbReference>
<feature type="domain" description="SCP" evidence="4">
    <location>
        <begin position="486"/>
        <end position="600"/>
    </location>
</feature>
<dbReference type="SUPFAM" id="SSF55797">
    <property type="entry name" value="PR-1-like"/>
    <property type="match status" value="1"/>
</dbReference>
<evidence type="ECO:0000313" key="7">
    <source>
        <dbReference type="Proteomes" id="UP000252004"/>
    </source>
</evidence>
<dbReference type="GO" id="GO:0003677">
    <property type="term" value="F:DNA binding"/>
    <property type="evidence" value="ECO:0007669"/>
    <property type="project" value="UniProtKB-KW"/>
</dbReference>
<dbReference type="KEGG" id="sgz:C0216_13580"/>
<keyword evidence="1" id="KW-0804">Transcription</keyword>
<keyword evidence="3" id="KW-1133">Transmembrane helix</keyword>
<dbReference type="InterPro" id="IPR014284">
    <property type="entry name" value="RNA_pol_sigma-70_dom"/>
</dbReference>
<dbReference type="PANTHER" id="PTHR31157:SF1">
    <property type="entry name" value="SCP DOMAIN-CONTAINING PROTEIN"/>
    <property type="match status" value="1"/>
</dbReference>
<keyword evidence="1" id="KW-0805">Transcription regulation</keyword>
<sequence>MTSEHTAELVAAARAGDLRAQDELVSAYLPLVYNIVGRAMNGSVDVDDVVQDTMLRALDGLGTLRSDESFRSWLVAIAMNRVRAYWQARRTAPGESGLEAAWELADPGADFVDLTVVRLALEGQRRETARATRWLEPDDRALLSLWWLECAGELTRAEVAAALELTPQHTAVRVQRMKAQLESARVVEGALAAQPPCEALAAVTASWDGQPSTLWRKRIARHARECLRCSGLWNGLLPAEGLLAGLALVPVSAALLAGVRSAAAGGFAPAGAAYAAGGFAEGQAASAGWAPAYEAPLGGTAGGGHGFAAAAEADGGDGSGFGAGDGGRGDGEAVTRLAPAGSAEGGAGGAAGGGRSVLRKRRRSRRRAIGGAVLAACVAGGGLAYLGGFPGSAGEDGAAAPAAPLNALSAGESAGPSPSGPAQPSASASASPSPSATASPSAPASASPSGAGKASGAAPTPTPSAPGPASPAPVPAPQGPVGQVVALVNAERAKAGCGPLKDDAQLRKAAQRHSEDMASRNFFSHTAPDGSDPGERTTAAGYRWATYGENIARGQSTAESVMNSWMNSDGHRANILNCSFKDIGVGLRQGPGGPWWTQNFGARM</sequence>
<organism evidence="6 7">
    <name type="scientific">Streptomyces globosus</name>
    <dbReference type="NCBI Taxonomy" id="68209"/>
    <lineage>
        <taxon>Bacteria</taxon>
        <taxon>Bacillati</taxon>
        <taxon>Actinomycetota</taxon>
        <taxon>Actinomycetes</taxon>
        <taxon>Kitasatosporales</taxon>
        <taxon>Streptomycetaceae</taxon>
        <taxon>Streptomyces</taxon>
    </lineage>
</organism>
<name>A0A344U0C8_9ACTN</name>
<dbReference type="OrthoDB" id="8611574at2"/>
<feature type="compositionally biased region" description="Basic and acidic residues" evidence="2">
    <location>
        <begin position="500"/>
        <end position="518"/>
    </location>
</feature>
<comment type="similarity">
    <text evidence="1">Belongs to the sigma-70 factor family. ECF subfamily.</text>
</comment>
<dbReference type="SUPFAM" id="SSF88946">
    <property type="entry name" value="Sigma2 domain of RNA polymerase sigma factors"/>
    <property type="match status" value="1"/>
</dbReference>
<feature type="region of interest" description="Disordered" evidence="2">
    <location>
        <begin position="409"/>
        <end position="478"/>
    </location>
</feature>
<keyword evidence="1" id="KW-0731">Sigma factor</keyword>
<dbReference type="InterPro" id="IPR035940">
    <property type="entry name" value="CAP_sf"/>
</dbReference>
<dbReference type="GO" id="GO:0006352">
    <property type="term" value="P:DNA-templated transcription initiation"/>
    <property type="evidence" value="ECO:0007669"/>
    <property type="project" value="InterPro"/>
</dbReference>
<dbReference type="InterPro" id="IPR013325">
    <property type="entry name" value="RNA_pol_sigma_r2"/>
</dbReference>
<dbReference type="Pfam" id="PF00188">
    <property type="entry name" value="CAP"/>
    <property type="match status" value="1"/>
</dbReference>
<dbReference type="EMBL" id="CP030862">
    <property type="protein sequence ID" value="AXE24349.1"/>
    <property type="molecule type" value="Genomic_DNA"/>
</dbReference>
<dbReference type="CDD" id="cd05379">
    <property type="entry name" value="CAP_bacterial"/>
    <property type="match status" value="1"/>
</dbReference>
<dbReference type="InterPro" id="IPR014044">
    <property type="entry name" value="CAP_dom"/>
</dbReference>
<dbReference type="InterPro" id="IPR000838">
    <property type="entry name" value="RNA_pol_sigma70_ECF_CS"/>
</dbReference>
<dbReference type="GO" id="GO:0016987">
    <property type="term" value="F:sigma factor activity"/>
    <property type="evidence" value="ECO:0007669"/>
    <property type="project" value="UniProtKB-KW"/>
</dbReference>
<evidence type="ECO:0000256" key="3">
    <source>
        <dbReference type="SAM" id="Phobius"/>
    </source>
</evidence>
<dbReference type="PROSITE" id="PS01063">
    <property type="entry name" value="SIGMA70_ECF"/>
    <property type="match status" value="1"/>
</dbReference>
<gene>
    <name evidence="6" type="ORF">C0216_13580</name>
</gene>
<feature type="region of interest" description="Disordered" evidence="2">
    <location>
        <begin position="339"/>
        <end position="363"/>
    </location>
</feature>
<keyword evidence="1" id="KW-0238">DNA-binding</keyword>
<dbReference type="Proteomes" id="UP000252004">
    <property type="component" value="Chromosome"/>
</dbReference>